<accession>A0ABV4QGM8</accession>
<dbReference type="InterPro" id="IPR003356">
    <property type="entry name" value="DNA_methylase_A-5"/>
</dbReference>
<dbReference type="Gene3D" id="3.40.50.150">
    <property type="entry name" value="Vaccinia Virus protein VP39"/>
    <property type="match status" value="1"/>
</dbReference>
<feature type="domain" description="DNA methylase adenine-specific" evidence="1">
    <location>
        <begin position="44"/>
        <end position="227"/>
    </location>
</feature>
<dbReference type="Proteomes" id="UP001569963">
    <property type="component" value="Unassembled WGS sequence"/>
</dbReference>
<dbReference type="SUPFAM" id="SSF53335">
    <property type="entry name" value="S-adenosyl-L-methionine-dependent methyltransferases"/>
    <property type="match status" value="1"/>
</dbReference>
<keyword evidence="3" id="KW-1185">Reference proteome</keyword>
<dbReference type="GO" id="GO:0008168">
    <property type="term" value="F:methyltransferase activity"/>
    <property type="evidence" value="ECO:0007669"/>
    <property type="project" value="UniProtKB-KW"/>
</dbReference>
<evidence type="ECO:0000313" key="3">
    <source>
        <dbReference type="Proteomes" id="UP001569963"/>
    </source>
</evidence>
<proteinExistence type="predicted"/>
<protein>
    <submittedName>
        <fullName evidence="2">N-6 DNA methylase</fullName>
    </submittedName>
</protein>
<dbReference type="GO" id="GO:0032259">
    <property type="term" value="P:methylation"/>
    <property type="evidence" value="ECO:0007669"/>
    <property type="project" value="UniProtKB-KW"/>
</dbReference>
<dbReference type="Pfam" id="PF02384">
    <property type="entry name" value="N6_Mtase"/>
    <property type="match status" value="1"/>
</dbReference>
<name>A0ABV4QGM8_9ACTN</name>
<dbReference type="CDD" id="cd02440">
    <property type="entry name" value="AdoMet_MTases"/>
    <property type="match status" value="1"/>
</dbReference>
<comment type="caution">
    <text evidence="2">The sequence shown here is derived from an EMBL/GenBank/DDBJ whole genome shotgun (WGS) entry which is preliminary data.</text>
</comment>
<keyword evidence="2" id="KW-0489">Methyltransferase</keyword>
<evidence type="ECO:0000313" key="2">
    <source>
        <dbReference type="EMBL" id="MFA1541684.1"/>
    </source>
</evidence>
<keyword evidence="2" id="KW-0808">Transferase</keyword>
<dbReference type="RefSeq" id="WP_371951835.1">
    <property type="nucleotide sequence ID" value="NZ_JAXCEI010000009.1"/>
</dbReference>
<organism evidence="2 3">
    <name type="scientific">Actinomadura monticuli</name>
    <dbReference type="NCBI Taxonomy" id="3097367"/>
    <lineage>
        <taxon>Bacteria</taxon>
        <taxon>Bacillati</taxon>
        <taxon>Actinomycetota</taxon>
        <taxon>Actinomycetes</taxon>
        <taxon>Streptosporangiales</taxon>
        <taxon>Thermomonosporaceae</taxon>
        <taxon>Actinomadura</taxon>
    </lineage>
</organism>
<dbReference type="EMBL" id="JAXCEI010000009">
    <property type="protein sequence ID" value="MFA1541684.1"/>
    <property type="molecule type" value="Genomic_DNA"/>
</dbReference>
<dbReference type="InterPro" id="IPR029063">
    <property type="entry name" value="SAM-dependent_MTases_sf"/>
</dbReference>
<reference evidence="2 3" key="1">
    <citation type="submission" date="2023-11" db="EMBL/GenBank/DDBJ databases">
        <title>Actinomadura monticuli sp. nov., isolated from volcanic ash.</title>
        <authorList>
            <person name="Lee S.D."/>
            <person name="Yang H."/>
            <person name="Kim I.S."/>
        </authorList>
    </citation>
    <scope>NUCLEOTIDE SEQUENCE [LARGE SCALE GENOMIC DNA]</scope>
    <source>
        <strain evidence="2 3">DLS-62</strain>
    </source>
</reference>
<sequence length="265" mass="27612">MTWPLAPTISTSENAISPGRARRRALLDFTSRAGKGEALASIPAIARAVAELAGSAVAGTVLDPFCGTGSFLWAVMDRALQLQALVEFVGVELNERLAGLARAIGQTAPMVTTIENGDAFLTNLPMADLVLAAPPVGVRLPEPHVLLNGSTTAHITVAAVDLALRRLRPGGRAVLHVGAGFTFQRAAERYREYLASEHRVAALIGLPGGAIPGTSVRSILIVIDRAEPGETFVAQLGEDWETQLAPGGAAMTAAMAHIDGDSNGR</sequence>
<evidence type="ECO:0000259" key="1">
    <source>
        <dbReference type="Pfam" id="PF02384"/>
    </source>
</evidence>
<gene>
    <name evidence="2" type="ORF">SM611_22370</name>
</gene>